<comment type="similarity">
    <text evidence="2 10">Belongs to the peptidase M3 family.</text>
</comment>
<dbReference type="GO" id="GO:0006518">
    <property type="term" value="P:peptide metabolic process"/>
    <property type="evidence" value="ECO:0007669"/>
    <property type="project" value="TreeGrafter"/>
</dbReference>
<comment type="subcellular location">
    <subcellularLocation>
        <location evidence="1">Cytoplasm</location>
    </subcellularLocation>
</comment>
<feature type="coiled-coil region" evidence="11">
    <location>
        <begin position="219"/>
        <end position="246"/>
    </location>
</feature>
<dbReference type="Gene3D" id="1.10.1370.10">
    <property type="entry name" value="Neurolysin, domain 3"/>
    <property type="match status" value="1"/>
</dbReference>
<evidence type="ECO:0000256" key="5">
    <source>
        <dbReference type="ARBA" id="ARBA00022723"/>
    </source>
</evidence>
<dbReference type="CDD" id="cd06455">
    <property type="entry name" value="M3A_TOP"/>
    <property type="match status" value="1"/>
</dbReference>
<dbReference type="FunFam" id="3.40.390.10:FF:000074">
    <property type="entry name" value="Metalloprotease"/>
    <property type="match status" value="1"/>
</dbReference>
<dbReference type="SUPFAM" id="SSF55486">
    <property type="entry name" value="Metalloproteases ('zincins'), catalytic domain"/>
    <property type="match status" value="1"/>
</dbReference>
<keyword evidence="14" id="KW-1185">Reference proteome</keyword>
<evidence type="ECO:0000256" key="1">
    <source>
        <dbReference type="ARBA" id="ARBA00004496"/>
    </source>
</evidence>
<gene>
    <name evidence="13" type="primary">Mo06558</name>
    <name evidence="13" type="ORF">E5Q_06558</name>
</gene>
<evidence type="ECO:0000256" key="11">
    <source>
        <dbReference type="SAM" id="Coils"/>
    </source>
</evidence>
<dbReference type="OrthoDB" id="534666at2759"/>
<evidence type="ECO:0000256" key="3">
    <source>
        <dbReference type="ARBA" id="ARBA00022490"/>
    </source>
</evidence>
<evidence type="ECO:0000256" key="7">
    <source>
        <dbReference type="ARBA" id="ARBA00022833"/>
    </source>
</evidence>
<keyword evidence="7 10" id="KW-0862">Zinc</keyword>
<evidence type="ECO:0000259" key="12">
    <source>
        <dbReference type="Pfam" id="PF01432"/>
    </source>
</evidence>
<keyword evidence="5 10" id="KW-0479">Metal-binding</keyword>
<dbReference type="InterPro" id="IPR024077">
    <property type="entry name" value="Neurolysin/TOP_dom2"/>
</dbReference>
<dbReference type="GO" id="GO:0006508">
    <property type="term" value="P:proteolysis"/>
    <property type="evidence" value="ECO:0007669"/>
    <property type="project" value="UniProtKB-KW"/>
</dbReference>
<dbReference type="HOGENOM" id="CLU_001805_1_2_1"/>
<dbReference type="RefSeq" id="XP_014570967.1">
    <property type="nucleotide sequence ID" value="XM_014715481.1"/>
</dbReference>
<dbReference type="PANTHER" id="PTHR11804:SF84">
    <property type="entry name" value="SACCHAROLYSIN"/>
    <property type="match status" value="1"/>
</dbReference>
<evidence type="ECO:0000256" key="6">
    <source>
        <dbReference type="ARBA" id="ARBA00022801"/>
    </source>
</evidence>
<dbReference type="Gene3D" id="1.20.1050.40">
    <property type="entry name" value="Endopeptidase. Chain P, domain 1"/>
    <property type="match status" value="1"/>
</dbReference>
<dbReference type="InterPro" id="IPR045090">
    <property type="entry name" value="Pept_M3A_M3B"/>
</dbReference>
<name>G7EAJ5_MIXOS</name>
<keyword evidence="11" id="KW-0175">Coiled coil</keyword>
<keyword evidence="3" id="KW-0963">Cytoplasm</keyword>
<comment type="cofactor">
    <cofactor evidence="10">
        <name>Zn(2+)</name>
        <dbReference type="ChEBI" id="CHEBI:29105"/>
    </cofactor>
    <text evidence="10">Binds 1 zinc ion.</text>
</comment>
<feature type="domain" description="Peptidase M3A/M3B catalytic" evidence="12">
    <location>
        <begin position="292"/>
        <end position="741"/>
    </location>
</feature>
<sequence length="747" mass="84721">MSITRTVVDGVGCMLSRSRVRIRTLNRACLAAACIRLPSRQPQLPRADLISRTSLSKATFATVSSQPILAYNMTAGDFPRPPVAASRWDFTAEEITKLTKESIDRSRKTQDQVAALPHDRCTFDSVISALAHDEASMAHDTGVLEFLQNVSTDESVRKASVAADQALADFGIESSMRLDVFNAVQAADKATDRSKLDAESTRLLDRMLRDGKRAGLTLSESDREKLKALKNEISQLSIEFQNNCNQDKEFIDFTADELKGVPEDVIAGFSKSKDDSSKLRMTFKTPDYLPVIKYAQKPTARRRAFVGYESRLPMNVPIMEKTMKLRAQAAQLLGYANWAEYVLEVKMAKDVKTVNAFLDDLYKKLKPIGLKERDVLLKLKEKECKELNIPYDGKFYVWDYRYYDRLHIEQTLAFDEEEAKQYLPVAVVVPKVLELYKRLLGVELVPIDSPTWYEDVQAFATYDLRAADNENPFLGFMYTDLFPRDNKYGHAAVWGLIPGFTKEDGNRSYPTAAMVANLAKPSGNKVTLISHDQSVTLCHEFGHAYHQLLSKTRYSRFHGTNVARDFVEAPSQLSENFIWLKKELIELSAHYKTKKPMPDELIEKLISSRFVNSGLFNLRQLFFGLIDMKLHTRTPDDADLDYTKLWCEMRQEISLVEFDGEYAPGEGSFAHIMSGYAAGYYGYLYSLSFSADMFSQWGDEPIDKAGKRYRKSILQPGGSRDELDSLKEFLGREPSNKAFMDMLLGHQ</sequence>
<dbReference type="GO" id="GO:0004222">
    <property type="term" value="F:metalloendopeptidase activity"/>
    <property type="evidence" value="ECO:0007669"/>
    <property type="project" value="InterPro"/>
</dbReference>
<evidence type="ECO:0000256" key="8">
    <source>
        <dbReference type="ARBA" id="ARBA00023049"/>
    </source>
</evidence>
<reference evidence="13 14" key="1">
    <citation type="journal article" date="2011" name="J. Gen. Appl. Microbiol.">
        <title>Draft genome sequencing of the enigmatic basidiomycete Mixia osmundae.</title>
        <authorList>
            <person name="Nishida H."/>
            <person name="Nagatsuka Y."/>
            <person name="Sugiyama J."/>
        </authorList>
    </citation>
    <scope>NUCLEOTIDE SEQUENCE [LARGE SCALE GENOMIC DNA]</scope>
    <source>
        <strain evidence="14">CBS 9802 / IAM 14324 / JCM 22182 / KY 12970</strain>
    </source>
</reference>
<dbReference type="GO" id="GO:0046872">
    <property type="term" value="F:metal ion binding"/>
    <property type="evidence" value="ECO:0007669"/>
    <property type="project" value="UniProtKB-UniRule"/>
</dbReference>
<dbReference type="FunFam" id="1.20.1050.40:FF:000001">
    <property type="entry name" value="Thimet oligopeptidase 1"/>
    <property type="match status" value="1"/>
</dbReference>
<keyword evidence="4 10" id="KW-0645">Protease</keyword>
<dbReference type="InParanoid" id="G7EAJ5"/>
<dbReference type="InterPro" id="IPR024079">
    <property type="entry name" value="MetalloPept_cat_dom_sf"/>
</dbReference>
<protein>
    <recommendedName>
        <fullName evidence="12">Peptidase M3A/M3B catalytic domain-containing protein</fullName>
    </recommendedName>
</protein>
<dbReference type="eggNOG" id="KOG2089">
    <property type="taxonomic scope" value="Eukaryota"/>
</dbReference>
<evidence type="ECO:0000256" key="10">
    <source>
        <dbReference type="RuleBase" id="RU003435"/>
    </source>
</evidence>
<accession>G7EAJ5</accession>
<dbReference type="EMBL" id="BABT02000240">
    <property type="protein sequence ID" value="GAA99855.1"/>
    <property type="molecule type" value="Genomic_DNA"/>
</dbReference>
<dbReference type="Gene3D" id="3.40.390.10">
    <property type="entry name" value="Collagenase (Catalytic Domain)"/>
    <property type="match status" value="1"/>
</dbReference>
<dbReference type="OMA" id="KNFQSAM"/>
<evidence type="ECO:0000256" key="9">
    <source>
        <dbReference type="ARBA" id="ARBA00025208"/>
    </source>
</evidence>
<evidence type="ECO:0000256" key="2">
    <source>
        <dbReference type="ARBA" id="ARBA00006040"/>
    </source>
</evidence>
<evidence type="ECO:0000256" key="4">
    <source>
        <dbReference type="ARBA" id="ARBA00022670"/>
    </source>
</evidence>
<dbReference type="InterPro" id="IPR001567">
    <property type="entry name" value="Pept_M3A_M3B_dom"/>
</dbReference>
<organism evidence="13 14">
    <name type="scientific">Mixia osmundae (strain CBS 9802 / IAM 14324 / JCM 22182 / KY 12970)</name>
    <dbReference type="NCBI Taxonomy" id="764103"/>
    <lineage>
        <taxon>Eukaryota</taxon>
        <taxon>Fungi</taxon>
        <taxon>Dikarya</taxon>
        <taxon>Basidiomycota</taxon>
        <taxon>Pucciniomycotina</taxon>
        <taxon>Mixiomycetes</taxon>
        <taxon>Mixiales</taxon>
        <taxon>Mixiaceae</taxon>
        <taxon>Mixia</taxon>
    </lineage>
</organism>
<dbReference type="GO" id="GO:0005758">
    <property type="term" value="C:mitochondrial intermembrane space"/>
    <property type="evidence" value="ECO:0007669"/>
    <property type="project" value="TreeGrafter"/>
</dbReference>
<dbReference type="AlphaFoldDB" id="G7EAJ5"/>
<dbReference type="Proteomes" id="UP000009131">
    <property type="component" value="Unassembled WGS sequence"/>
</dbReference>
<proteinExistence type="inferred from homology"/>
<keyword evidence="6 10" id="KW-0378">Hydrolase</keyword>
<dbReference type="Pfam" id="PF01432">
    <property type="entry name" value="Peptidase_M3"/>
    <property type="match status" value="1"/>
</dbReference>
<dbReference type="PANTHER" id="PTHR11804">
    <property type="entry name" value="PROTEASE M3 THIMET OLIGOPEPTIDASE-RELATED"/>
    <property type="match status" value="1"/>
</dbReference>
<comment type="caution">
    <text evidence="13">The sequence shown here is derived from an EMBL/GenBank/DDBJ whole genome shotgun (WGS) entry which is preliminary data.</text>
</comment>
<keyword evidence="8 10" id="KW-0482">Metalloprotease</keyword>
<comment type="function">
    <text evidence="9">Cleaves proteins, imported into the mitochondrion, to their mature size. While most mitochondrial precursor proteins are processed to the mature form in one step by mitochondrial processing peptidase (MPP), the sequential cleavage by MIP of an octapeptide after initial processing by MPP is a required step for a subgroup of nuclear-encoded precursor proteins destined for the matrix or the inner membrane.</text>
</comment>
<evidence type="ECO:0000313" key="14">
    <source>
        <dbReference type="Proteomes" id="UP000009131"/>
    </source>
</evidence>
<dbReference type="InterPro" id="IPR024080">
    <property type="entry name" value="Neurolysin/TOP_N"/>
</dbReference>
<dbReference type="STRING" id="764103.G7EAJ5"/>
<evidence type="ECO:0000313" key="13">
    <source>
        <dbReference type="EMBL" id="GAA99855.1"/>
    </source>
</evidence>
<reference evidence="13 14" key="2">
    <citation type="journal article" date="2012" name="Open Biol.">
        <title>Characteristics of nucleosomes and linker DNA regions on the genome of the basidiomycete Mixia osmundae revealed by mono- and dinucleosome mapping.</title>
        <authorList>
            <person name="Nishida H."/>
            <person name="Kondo S."/>
            <person name="Matsumoto T."/>
            <person name="Suzuki Y."/>
            <person name="Yoshikawa H."/>
            <person name="Taylor T.D."/>
            <person name="Sugiyama J."/>
        </authorList>
    </citation>
    <scope>NUCLEOTIDE SEQUENCE [LARGE SCALE GENOMIC DNA]</scope>
    <source>
        <strain evidence="14">CBS 9802 / IAM 14324 / JCM 22182 / KY 12970</strain>
    </source>
</reference>